<dbReference type="InterPro" id="IPR015075">
    <property type="entry name" value="AtaL"/>
</dbReference>
<dbReference type="Proteomes" id="UP000054481">
    <property type="component" value="Unassembled WGS sequence"/>
</dbReference>
<dbReference type="Gene3D" id="3.30.530.20">
    <property type="match status" value="1"/>
</dbReference>
<organism evidence="1 2">
    <name type="scientific">Hirsutella minnesotensis 3608</name>
    <dbReference type="NCBI Taxonomy" id="1043627"/>
    <lineage>
        <taxon>Eukaryota</taxon>
        <taxon>Fungi</taxon>
        <taxon>Dikarya</taxon>
        <taxon>Ascomycota</taxon>
        <taxon>Pezizomycotina</taxon>
        <taxon>Sordariomycetes</taxon>
        <taxon>Hypocreomycetidae</taxon>
        <taxon>Hypocreales</taxon>
        <taxon>Ophiocordycipitaceae</taxon>
        <taxon>Hirsutella</taxon>
    </lineage>
</organism>
<dbReference type="AlphaFoldDB" id="A0A0F8A0G0"/>
<sequence>MLESGSEVQNIISTGVDAAGDEALFMTYAFAWRSTGDAQSADEVEREREKQQQMAAMAVTSSIAAMRAMVLDGRINVTS</sequence>
<protein>
    <submittedName>
        <fullName evidence="1">Uncharacterized protein</fullName>
    </submittedName>
</protein>
<dbReference type="Pfam" id="PF08982">
    <property type="entry name" value="AtaL"/>
    <property type="match status" value="1"/>
</dbReference>
<reference evidence="1 2" key="1">
    <citation type="journal article" date="2014" name="Genome Biol. Evol.">
        <title>Comparative genomics and transcriptomics analyses reveal divergent lifestyle features of nematode endoparasitic fungus Hirsutella minnesotensis.</title>
        <authorList>
            <person name="Lai Y."/>
            <person name="Liu K."/>
            <person name="Zhang X."/>
            <person name="Zhang X."/>
            <person name="Li K."/>
            <person name="Wang N."/>
            <person name="Shu C."/>
            <person name="Wu Y."/>
            <person name="Wang C."/>
            <person name="Bushley K.E."/>
            <person name="Xiang M."/>
            <person name="Liu X."/>
        </authorList>
    </citation>
    <scope>NUCLEOTIDE SEQUENCE [LARGE SCALE GENOMIC DNA]</scope>
    <source>
        <strain evidence="1 2">3608</strain>
    </source>
</reference>
<proteinExistence type="predicted"/>
<dbReference type="EMBL" id="KQ030518">
    <property type="protein sequence ID" value="KJZ75302.1"/>
    <property type="molecule type" value="Genomic_DNA"/>
</dbReference>
<name>A0A0F8A0G0_9HYPO</name>
<dbReference type="InterPro" id="IPR023393">
    <property type="entry name" value="START-like_dom_sf"/>
</dbReference>
<keyword evidence="2" id="KW-1185">Reference proteome</keyword>
<gene>
    <name evidence="1" type="ORF">HIM_05228</name>
</gene>
<accession>A0A0F8A0G0</accession>
<evidence type="ECO:0000313" key="2">
    <source>
        <dbReference type="Proteomes" id="UP000054481"/>
    </source>
</evidence>
<dbReference type="OrthoDB" id="2320332at2759"/>
<dbReference type="SUPFAM" id="SSF55961">
    <property type="entry name" value="Bet v1-like"/>
    <property type="match status" value="1"/>
</dbReference>
<evidence type="ECO:0000313" key="1">
    <source>
        <dbReference type="EMBL" id="KJZ75302.1"/>
    </source>
</evidence>